<keyword evidence="1" id="KW-0812">Transmembrane</keyword>
<feature type="transmembrane region" description="Helical" evidence="1">
    <location>
        <begin position="43"/>
        <end position="63"/>
    </location>
</feature>
<proteinExistence type="predicted"/>
<gene>
    <name evidence="2" type="ORF">Hyperionvirus1_88</name>
</gene>
<sequence length="169" mass="18420">MSEANKTVGCFFFGVGVLLLLHALAGTIILGVNGNLEDACVHLWPYCLVAVIFTTLTGVGTLLEAVKIVLEVPISGENNKKAKTSLPSVIALVLLIWGIIIKAQISADCIATYETNGSSLYTLFVFSWSFIVFIFSLGFIFLCCVMWLSMSKEPSSLRNETHRPISQQV</sequence>
<evidence type="ECO:0000313" key="2">
    <source>
        <dbReference type="EMBL" id="AYV82509.1"/>
    </source>
</evidence>
<feature type="transmembrane region" description="Helical" evidence="1">
    <location>
        <begin position="125"/>
        <end position="148"/>
    </location>
</feature>
<accession>A0A3G5AB20</accession>
<keyword evidence="1" id="KW-1133">Transmembrane helix</keyword>
<keyword evidence="1" id="KW-0472">Membrane</keyword>
<feature type="transmembrane region" description="Helical" evidence="1">
    <location>
        <begin position="84"/>
        <end position="105"/>
    </location>
</feature>
<reference evidence="2" key="1">
    <citation type="submission" date="2018-10" db="EMBL/GenBank/DDBJ databases">
        <title>Hidden diversity of soil giant viruses.</title>
        <authorList>
            <person name="Schulz F."/>
            <person name="Alteio L."/>
            <person name="Goudeau D."/>
            <person name="Ryan E.M."/>
            <person name="Malmstrom R.R."/>
            <person name="Blanchard J."/>
            <person name="Woyke T."/>
        </authorList>
    </citation>
    <scope>NUCLEOTIDE SEQUENCE</scope>
    <source>
        <strain evidence="2">HYV1</strain>
    </source>
</reference>
<organism evidence="2">
    <name type="scientific">Hyperionvirus sp</name>
    <dbReference type="NCBI Taxonomy" id="2487770"/>
    <lineage>
        <taxon>Viruses</taxon>
        <taxon>Varidnaviria</taxon>
        <taxon>Bamfordvirae</taxon>
        <taxon>Nucleocytoviricota</taxon>
        <taxon>Megaviricetes</taxon>
        <taxon>Imitervirales</taxon>
        <taxon>Mimiviridae</taxon>
        <taxon>Klosneuvirinae</taxon>
    </lineage>
</organism>
<name>A0A3G5AB20_9VIRU</name>
<dbReference type="EMBL" id="MK072383">
    <property type="protein sequence ID" value="AYV82509.1"/>
    <property type="molecule type" value="Genomic_DNA"/>
</dbReference>
<evidence type="ECO:0000256" key="1">
    <source>
        <dbReference type="SAM" id="Phobius"/>
    </source>
</evidence>
<protein>
    <submittedName>
        <fullName evidence="2">Uncharacterized protein</fullName>
    </submittedName>
</protein>
<feature type="transmembrane region" description="Helical" evidence="1">
    <location>
        <begin position="7"/>
        <end position="31"/>
    </location>
</feature>